<evidence type="ECO:0000313" key="2">
    <source>
        <dbReference type="Proteomes" id="UP001309705"/>
    </source>
</evidence>
<dbReference type="Proteomes" id="UP001309705">
    <property type="component" value="Unassembled WGS sequence"/>
</dbReference>
<gene>
    <name evidence="1" type="primary">cydX</name>
    <name evidence="1" type="ORF">VSX58_05715</name>
</gene>
<keyword evidence="2" id="KW-1185">Reference proteome</keyword>
<proteinExistence type="predicted"/>
<comment type="caution">
    <text evidence="1">The sequence shown here is derived from an EMBL/GenBank/DDBJ whole genome shotgun (WGS) entry which is preliminary data.</text>
</comment>
<sequence length="38" mass="4232">MWYFAWILGTLLACSLGIITALALEQSEASKKTEDKTQ</sequence>
<dbReference type="EMBL" id="JAYWTM010000004">
    <property type="protein sequence ID" value="MEC5342109.1"/>
    <property type="molecule type" value="Genomic_DNA"/>
</dbReference>
<name>A0ABU6JP39_9GAMM</name>
<dbReference type="NCBIfam" id="TIGR02106">
    <property type="entry name" value="cyd_oper_ybgT"/>
    <property type="match status" value="1"/>
</dbReference>
<accession>A0ABU6JP39</accession>
<dbReference type="InterPro" id="IPR011724">
    <property type="entry name" value="Cyd_oper_YbgT"/>
</dbReference>
<dbReference type="RefSeq" id="WP_327614705.1">
    <property type="nucleotide sequence ID" value="NZ_JAYWTM010000004.1"/>
</dbReference>
<dbReference type="Pfam" id="PF08173">
    <property type="entry name" value="YbgT_YccB"/>
    <property type="match status" value="1"/>
</dbReference>
<organism evidence="1 2">
    <name type="scientific">Brenneria populi</name>
    <dbReference type="NCBI Taxonomy" id="1505588"/>
    <lineage>
        <taxon>Bacteria</taxon>
        <taxon>Pseudomonadati</taxon>
        <taxon>Pseudomonadota</taxon>
        <taxon>Gammaproteobacteria</taxon>
        <taxon>Enterobacterales</taxon>
        <taxon>Pectobacteriaceae</taxon>
        <taxon>Brenneria</taxon>
    </lineage>
</organism>
<evidence type="ECO:0000313" key="1">
    <source>
        <dbReference type="EMBL" id="MEC5342109.1"/>
    </source>
</evidence>
<protein>
    <submittedName>
        <fullName evidence="1">Cytochrome bd-I oxidase subunit CydX</fullName>
    </submittedName>
</protein>
<reference evidence="1 2" key="1">
    <citation type="journal article" date="2017" name="Int. J. Syst. Evol. Microbiol.">
        <title>Brenneria populi subsp. brevivirga subsp. nov. isolated from symptomatic bark of Populus x euramericana canker, and description of Brenneria populi subsp. populi subsp. nov.</title>
        <authorList>
            <person name="Zheng M.H."/>
            <person name="Piao C.G."/>
            <person name="Xue H."/>
            <person name="Guo M.W."/>
            <person name="Li Y."/>
        </authorList>
    </citation>
    <scope>NUCLEOTIDE SEQUENCE [LARGE SCALE GENOMIC DNA]</scope>
    <source>
        <strain evidence="1 2">D9-5</strain>
    </source>
</reference>
<dbReference type="InterPro" id="IPR012994">
    <property type="entry name" value="YbgT_YccB"/>
</dbReference>